<comment type="caution">
    <text evidence="1">The sequence shown here is derived from an EMBL/GenBank/DDBJ whole genome shotgun (WGS) entry which is preliminary data.</text>
</comment>
<name>A0AAV4PP88_CAEEX</name>
<sequence length="72" mass="8119">MRTTFMGKHTAMPYTAPYPYLGLQKGVGGFNYRTENTLRCPTPPYPYPRSSEGVGGWKYLRNDSKAARQTAL</sequence>
<keyword evidence="2" id="KW-1185">Reference proteome</keyword>
<protein>
    <submittedName>
        <fullName evidence="1">Uncharacterized protein</fullName>
    </submittedName>
</protein>
<organism evidence="1 2">
    <name type="scientific">Caerostris extrusa</name>
    <name type="common">Bark spider</name>
    <name type="synonym">Caerostris bankana</name>
    <dbReference type="NCBI Taxonomy" id="172846"/>
    <lineage>
        <taxon>Eukaryota</taxon>
        <taxon>Metazoa</taxon>
        <taxon>Ecdysozoa</taxon>
        <taxon>Arthropoda</taxon>
        <taxon>Chelicerata</taxon>
        <taxon>Arachnida</taxon>
        <taxon>Araneae</taxon>
        <taxon>Araneomorphae</taxon>
        <taxon>Entelegynae</taxon>
        <taxon>Araneoidea</taxon>
        <taxon>Araneidae</taxon>
        <taxon>Caerostris</taxon>
    </lineage>
</organism>
<dbReference type="EMBL" id="BPLR01005015">
    <property type="protein sequence ID" value="GIX99202.1"/>
    <property type="molecule type" value="Genomic_DNA"/>
</dbReference>
<proteinExistence type="predicted"/>
<dbReference type="AlphaFoldDB" id="A0AAV4PP88"/>
<evidence type="ECO:0000313" key="2">
    <source>
        <dbReference type="Proteomes" id="UP001054945"/>
    </source>
</evidence>
<accession>A0AAV4PP88</accession>
<evidence type="ECO:0000313" key="1">
    <source>
        <dbReference type="EMBL" id="GIX99202.1"/>
    </source>
</evidence>
<reference evidence="1 2" key="1">
    <citation type="submission" date="2021-06" db="EMBL/GenBank/DDBJ databases">
        <title>Caerostris extrusa draft genome.</title>
        <authorList>
            <person name="Kono N."/>
            <person name="Arakawa K."/>
        </authorList>
    </citation>
    <scope>NUCLEOTIDE SEQUENCE [LARGE SCALE GENOMIC DNA]</scope>
</reference>
<dbReference type="Proteomes" id="UP001054945">
    <property type="component" value="Unassembled WGS sequence"/>
</dbReference>
<gene>
    <name evidence="1" type="ORF">CEXT_679841</name>
</gene>